<proteinExistence type="predicted"/>
<evidence type="ECO:0000313" key="2">
    <source>
        <dbReference type="EMBL" id="GAA4391933.1"/>
    </source>
</evidence>
<gene>
    <name evidence="2" type="ORF">GCM10023147_21310</name>
</gene>
<reference evidence="3" key="1">
    <citation type="journal article" date="2019" name="Int. J. Syst. Evol. Microbiol.">
        <title>The Global Catalogue of Microorganisms (GCM) 10K type strain sequencing project: providing services to taxonomists for standard genome sequencing and annotation.</title>
        <authorList>
            <consortium name="The Broad Institute Genomics Platform"/>
            <consortium name="The Broad Institute Genome Sequencing Center for Infectious Disease"/>
            <person name="Wu L."/>
            <person name="Ma J."/>
        </authorList>
    </citation>
    <scope>NUCLEOTIDE SEQUENCE [LARGE SCALE GENOMIC DNA]</scope>
    <source>
        <strain evidence="3">JCM 17688</strain>
    </source>
</reference>
<dbReference type="EMBL" id="BAABFR010000027">
    <property type="protein sequence ID" value="GAA4391933.1"/>
    <property type="molecule type" value="Genomic_DNA"/>
</dbReference>
<sequence>MHVEHAVEDAKIRVATGVDDGDPPPAVASTFPNCYGEPACAGGLGRIMRGSMSQDRRRGGLLLAEPEDSVDALRDGRD</sequence>
<evidence type="ECO:0000313" key="3">
    <source>
        <dbReference type="Proteomes" id="UP001500635"/>
    </source>
</evidence>
<protein>
    <submittedName>
        <fullName evidence="2">Uncharacterized protein</fullName>
    </submittedName>
</protein>
<dbReference type="Proteomes" id="UP001500635">
    <property type="component" value="Unassembled WGS sequence"/>
</dbReference>
<accession>A0ABP8JJP8</accession>
<feature type="region of interest" description="Disordered" evidence="1">
    <location>
        <begin position="55"/>
        <end position="78"/>
    </location>
</feature>
<name>A0ABP8JJP8_9ACTN</name>
<organism evidence="2 3">
    <name type="scientific">Tsukamurella soli</name>
    <dbReference type="NCBI Taxonomy" id="644556"/>
    <lineage>
        <taxon>Bacteria</taxon>
        <taxon>Bacillati</taxon>
        <taxon>Actinomycetota</taxon>
        <taxon>Actinomycetes</taxon>
        <taxon>Mycobacteriales</taxon>
        <taxon>Tsukamurellaceae</taxon>
        <taxon>Tsukamurella</taxon>
    </lineage>
</organism>
<evidence type="ECO:0000256" key="1">
    <source>
        <dbReference type="SAM" id="MobiDB-lite"/>
    </source>
</evidence>
<keyword evidence="3" id="KW-1185">Reference proteome</keyword>
<comment type="caution">
    <text evidence="2">The sequence shown here is derived from an EMBL/GenBank/DDBJ whole genome shotgun (WGS) entry which is preliminary data.</text>
</comment>